<dbReference type="InterPro" id="IPR008269">
    <property type="entry name" value="Lon_proteolytic"/>
</dbReference>
<keyword evidence="5" id="KW-0067">ATP-binding</keyword>
<dbReference type="Pfam" id="PF22667">
    <property type="entry name" value="Lon_lid"/>
    <property type="match status" value="1"/>
</dbReference>
<dbReference type="SUPFAM" id="SSF54211">
    <property type="entry name" value="Ribosomal protein S5 domain 2-like"/>
    <property type="match status" value="1"/>
</dbReference>
<dbReference type="GO" id="GO:0006515">
    <property type="term" value="P:protein quality control for misfolded or incompletely synthesized proteins"/>
    <property type="evidence" value="ECO:0007669"/>
    <property type="project" value="TreeGrafter"/>
</dbReference>
<proteinExistence type="predicted"/>
<dbReference type="InterPro" id="IPR003959">
    <property type="entry name" value="ATPase_AAA_core"/>
</dbReference>
<accession>A0A6C0IYB5</accession>
<evidence type="ECO:0000313" key="7">
    <source>
        <dbReference type="EMBL" id="QHT97436.1"/>
    </source>
</evidence>
<evidence type="ECO:0000256" key="2">
    <source>
        <dbReference type="ARBA" id="ARBA00022741"/>
    </source>
</evidence>
<evidence type="ECO:0000256" key="5">
    <source>
        <dbReference type="ARBA" id="ARBA00022840"/>
    </source>
</evidence>
<dbReference type="GO" id="GO:0016887">
    <property type="term" value="F:ATP hydrolysis activity"/>
    <property type="evidence" value="ECO:0007669"/>
    <property type="project" value="InterPro"/>
</dbReference>
<evidence type="ECO:0000259" key="6">
    <source>
        <dbReference type="PROSITE" id="PS51786"/>
    </source>
</evidence>
<dbReference type="PANTHER" id="PTHR43718:SF2">
    <property type="entry name" value="LON PROTEASE HOMOLOG, MITOCHONDRIAL"/>
    <property type="match status" value="1"/>
</dbReference>
<dbReference type="Gene3D" id="3.30.230.10">
    <property type="match status" value="1"/>
</dbReference>
<dbReference type="InterPro" id="IPR027065">
    <property type="entry name" value="Lon_Prtase"/>
</dbReference>
<dbReference type="InterPro" id="IPR027417">
    <property type="entry name" value="P-loop_NTPase"/>
</dbReference>
<dbReference type="AlphaFoldDB" id="A0A6C0IYB5"/>
<dbReference type="Pfam" id="PF05362">
    <property type="entry name" value="Lon_C"/>
    <property type="match status" value="1"/>
</dbReference>
<dbReference type="Gene3D" id="3.40.50.300">
    <property type="entry name" value="P-loop containing nucleotide triphosphate hydrolases"/>
    <property type="match status" value="1"/>
</dbReference>
<dbReference type="GO" id="GO:0005524">
    <property type="term" value="F:ATP binding"/>
    <property type="evidence" value="ECO:0007669"/>
    <property type="project" value="UniProtKB-KW"/>
</dbReference>
<evidence type="ECO:0000256" key="1">
    <source>
        <dbReference type="ARBA" id="ARBA00022670"/>
    </source>
</evidence>
<keyword evidence="4" id="KW-0720">Serine protease</keyword>
<dbReference type="EMBL" id="MN740276">
    <property type="protein sequence ID" value="QHT97436.1"/>
    <property type="molecule type" value="Genomic_DNA"/>
</dbReference>
<keyword evidence="3" id="KW-0378">Hydrolase</keyword>
<keyword evidence="1" id="KW-0645">Protease</keyword>
<protein>
    <recommendedName>
        <fullName evidence="6">Lon proteolytic domain-containing protein</fullName>
    </recommendedName>
</protein>
<dbReference type="SUPFAM" id="SSF52540">
    <property type="entry name" value="P-loop containing nucleoside triphosphate hydrolases"/>
    <property type="match status" value="1"/>
</dbReference>
<evidence type="ECO:0000256" key="4">
    <source>
        <dbReference type="ARBA" id="ARBA00022825"/>
    </source>
</evidence>
<dbReference type="PROSITE" id="PS51786">
    <property type="entry name" value="LON_PROTEOLYTIC"/>
    <property type="match status" value="1"/>
</dbReference>
<dbReference type="GO" id="GO:0004252">
    <property type="term" value="F:serine-type endopeptidase activity"/>
    <property type="evidence" value="ECO:0007669"/>
    <property type="project" value="InterPro"/>
</dbReference>
<dbReference type="InterPro" id="IPR003593">
    <property type="entry name" value="AAA+_ATPase"/>
</dbReference>
<feature type="domain" description="Lon proteolytic" evidence="6">
    <location>
        <begin position="883"/>
        <end position="1072"/>
    </location>
</feature>
<keyword evidence="2" id="KW-0547">Nucleotide-binding</keyword>
<dbReference type="GO" id="GO:0004176">
    <property type="term" value="F:ATP-dependent peptidase activity"/>
    <property type="evidence" value="ECO:0007669"/>
    <property type="project" value="InterPro"/>
</dbReference>
<reference evidence="7" key="1">
    <citation type="journal article" date="2020" name="Nature">
        <title>Giant virus diversity and host interactions through global metagenomics.</title>
        <authorList>
            <person name="Schulz F."/>
            <person name="Roux S."/>
            <person name="Paez-Espino D."/>
            <person name="Jungbluth S."/>
            <person name="Walsh D.A."/>
            <person name="Denef V.J."/>
            <person name="McMahon K.D."/>
            <person name="Konstantinidis K.T."/>
            <person name="Eloe-Fadrosh E.A."/>
            <person name="Kyrpides N.C."/>
            <person name="Woyke T."/>
        </authorList>
    </citation>
    <scope>NUCLEOTIDE SEQUENCE</scope>
    <source>
        <strain evidence="7">GVMAG-M-3300025138-11</strain>
    </source>
</reference>
<dbReference type="Gene3D" id="1.10.8.60">
    <property type="match status" value="1"/>
</dbReference>
<dbReference type="Pfam" id="PF00004">
    <property type="entry name" value="AAA"/>
    <property type="match status" value="1"/>
</dbReference>
<name>A0A6C0IYB5_9ZZZZ</name>
<dbReference type="InterPro" id="IPR014721">
    <property type="entry name" value="Ribsml_uS5_D2-typ_fold_subgr"/>
</dbReference>
<dbReference type="InterPro" id="IPR054594">
    <property type="entry name" value="Lon_lid"/>
</dbReference>
<evidence type="ECO:0000256" key="3">
    <source>
        <dbReference type="ARBA" id="ARBA00022801"/>
    </source>
</evidence>
<dbReference type="PANTHER" id="PTHR43718">
    <property type="entry name" value="LON PROTEASE"/>
    <property type="match status" value="1"/>
</dbReference>
<organism evidence="7">
    <name type="scientific">viral metagenome</name>
    <dbReference type="NCBI Taxonomy" id="1070528"/>
    <lineage>
        <taxon>unclassified sequences</taxon>
        <taxon>metagenomes</taxon>
        <taxon>organismal metagenomes</taxon>
    </lineage>
</organism>
<dbReference type="InterPro" id="IPR020568">
    <property type="entry name" value="Ribosomal_Su5_D2-typ_SF"/>
</dbReference>
<dbReference type="SMART" id="SM00382">
    <property type="entry name" value="AAA"/>
    <property type="match status" value="1"/>
</dbReference>
<sequence>MMPNLKNILNNKNKLEKLILLQRNFKKILNYKNNIRFQLDHFLNICSYIINQINHKFDLKIIDYSEYNIGLSAIYDLVKEIDILNNLSIKELLKLSKFKILLNLVKFNLTIKKYILKYGLKDLIQICKFLCIENCLSSEFLTFYNDLFCPTGLTIYKFEHNQYKNIHDKDNVLDFDVIIKTPIIKLFNSDKIYYKLHGCKIFLPIANMMYLFNGYFITDHINILKKQKNFIKKYNDLIQLLIQTKFESLYIKNYINNLSLRDFIVNNNNDLIDKVNNNYKELIRIKKTDINIIIKEFINNNMLYHINTINNLLLQPNNLMNLNLIDLLLDLLKNDTNYDYTFFYKLLPNSSKLFIENLKKKYKLQNIKISLSYEKKIELMNCSQNIKNKVMSRLKEYNNSKNNDVNSKAQKFLDGFISIPFNIYKKPYIISKFETINNTNSLNIIKHSINNVNYNVLFSPFVEKIVSDLNNFNDGRKNAIGYNIFYYNLKKNLNNIYNLKLKILDIVDDNDFIKLFKLVDLKNICKKLNIPIKKKKLDMSNNILNYEVTITQINVIKNILKVKDNILNVNNLYSKLIDFTNIWENYQKEQIKYLNYVDKTLNDTIYGLETSKREIKRIIAQWITGTNKGYVLGLEGPPGVGKTTIAKKGIAKCLIDEDETTRPFIFISVGGSANGTTLEGHNYTYVGSSWGKIVDGLIECKCMNPIIYIDELDKVSNTLQGKEIIGILTHLTDSSQNDQFNDKYFANIPIDLSKSLIIFSYNDYNAIDKILMDRIHRIKIDPLSVLEKEIIVEKYILPELLNTIGFTTDSIIIDKISIKHIINKYTNESGVRKLKEKICELLREVNLQYIDNKISLPFNIDVEFIDKIFINHCRIDIKKIYEKPLVGVINGLYASSNGLGGITIIEVFKKYTSNFLTLELTGNQGSVMKESMSVAKTLAWNLLNKELQNKILENKNYGIHIHCPDTSTQKDGPSAGTAITLAILSLFTGCPIKNTVAITGEIDLNGNVLKIGGLENKILGAKKANVLDVICPAENTEDLKKIRRNKLNIESESFNIHMVKNLKETIDYIFDKSIYKYLNI</sequence>
<dbReference type="PRINTS" id="PR00830">
    <property type="entry name" value="ENDOLAPTASE"/>
</dbReference>